<dbReference type="GO" id="GO:0006508">
    <property type="term" value="P:proteolysis"/>
    <property type="evidence" value="ECO:0007669"/>
    <property type="project" value="UniProtKB-KW"/>
</dbReference>
<dbReference type="GO" id="GO:0046872">
    <property type="term" value="F:metal ion binding"/>
    <property type="evidence" value="ECO:0007669"/>
    <property type="project" value="UniProtKB-KW"/>
</dbReference>
<keyword evidence="2" id="KW-0479">Metal-binding</keyword>
<evidence type="ECO:0000256" key="7">
    <source>
        <dbReference type="SAM" id="SignalP"/>
    </source>
</evidence>
<evidence type="ECO:0000256" key="6">
    <source>
        <dbReference type="SAM" id="MobiDB-lite"/>
    </source>
</evidence>
<dbReference type="InterPro" id="IPR011096">
    <property type="entry name" value="FTP_domain"/>
</dbReference>
<keyword evidence="4" id="KW-0862">Zinc</keyword>
<keyword evidence="5" id="KW-0482">Metalloprotease</keyword>
<dbReference type="InterPro" id="IPR050728">
    <property type="entry name" value="Zinc_Metalloprotease_M4"/>
</dbReference>
<dbReference type="SUPFAM" id="SSF55486">
    <property type="entry name" value="Metalloproteases ('zincins'), catalytic domain"/>
    <property type="match status" value="1"/>
</dbReference>
<dbReference type="OrthoDB" id="5289240at2"/>
<dbReference type="GO" id="GO:0008237">
    <property type="term" value="F:metallopeptidase activity"/>
    <property type="evidence" value="ECO:0007669"/>
    <property type="project" value="UniProtKB-KW"/>
</dbReference>
<evidence type="ECO:0000256" key="2">
    <source>
        <dbReference type="ARBA" id="ARBA00022723"/>
    </source>
</evidence>
<evidence type="ECO:0000259" key="8">
    <source>
        <dbReference type="Pfam" id="PF07504"/>
    </source>
</evidence>
<gene>
    <name evidence="9" type="ORF">AXG55_07305</name>
</gene>
<dbReference type="Proteomes" id="UP000184731">
    <property type="component" value="Chromosome"/>
</dbReference>
<evidence type="ECO:0000256" key="1">
    <source>
        <dbReference type="ARBA" id="ARBA00022670"/>
    </source>
</evidence>
<feature type="region of interest" description="Disordered" evidence="6">
    <location>
        <begin position="261"/>
        <end position="295"/>
    </location>
</feature>
<evidence type="ECO:0000256" key="5">
    <source>
        <dbReference type="ARBA" id="ARBA00023049"/>
    </source>
</evidence>
<dbReference type="RefSeq" id="WP_148697465.1">
    <property type="nucleotide sequence ID" value="NZ_CP017834.1"/>
</dbReference>
<sequence length="599" mass="66853">MYLTKTSLKVVSFSLSAIVTLSASAGSNQKPNDLKRMLTIGVSQNPELQQKSDGFYRPDGSAAVITEPNYKSKKDFKFNEDFEKTSIEIAKEYLRENANKFGLDKNSISELALISVRKNEGFNVVRFEQRSQGVPVYGSSIAITVTNKGRVSYVASNSITGIVNTNYQLNYLQYIEKEQAIEFAKNHLGNKDIKINESKFMIYKNANGEITQVWKINLISNSTPKGDWEILVDANNGNILRAEEKQFHAYGTAKVYKVDPLSSTRHKNGDSGYVDNKLNPNSSDTTQSSTDSPELTAARIDVNLKEISLNNGKYSLSSSYAECQDFESPKDAACPVQSNSDFTFTRTSKYFDAVNAYYDIDTYMRYVNETLGINVMPYKYKGGVRFDPHAVNGDDNSYYSSFTGALSFGQGGIDDAEDVMVVIHELGHGIHDWITHGHSGNDSRDGIGEGTGDYLAAGYVRDQQENKWLPSDEQYNWVMRWDGHNLFWPGRVSNWNVGRKYPDNVVNTGDSHKSGQYWSSCNIAARDKLGGKLMDKAFLNGLSKTIETATQVSAAQAIIDAARDMDYTQEQINMIGDAYNKECTYGVKIPHHNSDEEAL</sequence>
<keyword evidence="7" id="KW-0732">Signal</keyword>
<feature type="chain" id="PRO_5012363095" description="FTP domain-containing protein" evidence="7">
    <location>
        <begin position="26"/>
        <end position="599"/>
    </location>
</feature>
<dbReference type="KEGG" id="saqi:AXG55_07305"/>
<dbReference type="PANTHER" id="PTHR33794">
    <property type="entry name" value="BACILLOLYSIN"/>
    <property type="match status" value="1"/>
</dbReference>
<name>A0A1L4D0J3_9BACT</name>
<evidence type="ECO:0000256" key="4">
    <source>
        <dbReference type="ARBA" id="ARBA00022833"/>
    </source>
</evidence>
<accession>A0A1L4D0J3</accession>
<evidence type="ECO:0000313" key="10">
    <source>
        <dbReference type="Proteomes" id="UP000184731"/>
    </source>
</evidence>
<dbReference type="Pfam" id="PF07504">
    <property type="entry name" value="FTP"/>
    <property type="match status" value="1"/>
</dbReference>
<keyword evidence="1" id="KW-0645">Protease</keyword>
<feature type="domain" description="FTP" evidence="8">
    <location>
        <begin position="111"/>
        <end position="153"/>
    </location>
</feature>
<keyword evidence="10" id="KW-1185">Reference proteome</keyword>
<proteinExistence type="predicted"/>
<protein>
    <recommendedName>
        <fullName evidence="8">FTP domain-containing protein</fullName>
    </recommendedName>
</protein>
<dbReference type="AlphaFoldDB" id="A0A1L4D0J3"/>
<dbReference type="STRING" id="1915309.AXG55_07305"/>
<reference evidence="9 10" key="1">
    <citation type="submission" date="2016-10" db="EMBL/GenBank/DDBJ databases">
        <title>Silvanigrella aquatica sp. nov., isolated from a freshwater lake located in the Black Forest, Germany, description of Silvanigrellaceae fam. nov., Silvanigrellales ord. nov., reclassification of the order Bdellovibrionales in the class Oligoflexia, reclassification of the families Bacteriovoracaceae and Halobacteriovoraceae in the new order Bacteriovoracales ord. nov., and reclassification of the family Pseudobacteriovoracaceae in the order Oligoflexiales.</title>
        <authorList>
            <person name="Hahn M.W."/>
            <person name="Schmidt J."/>
            <person name="Koll U."/>
            <person name="Rohde M."/>
            <person name="Verbag S."/>
            <person name="Pitt A."/>
            <person name="Nakai R."/>
            <person name="Naganuma T."/>
            <person name="Lang E."/>
        </authorList>
    </citation>
    <scope>NUCLEOTIDE SEQUENCE [LARGE SCALE GENOMIC DNA]</scope>
    <source>
        <strain evidence="9 10">MWH-Nonnen-W8red</strain>
    </source>
</reference>
<organism evidence="9 10">
    <name type="scientific">Silvanigrella aquatica</name>
    <dbReference type="NCBI Taxonomy" id="1915309"/>
    <lineage>
        <taxon>Bacteria</taxon>
        <taxon>Pseudomonadati</taxon>
        <taxon>Bdellovibrionota</taxon>
        <taxon>Oligoflexia</taxon>
        <taxon>Silvanigrellales</taxon>
        <taxon>Silvanigrellaceae</taxon>
        <taxon>Silvanigrella</taxon>
    </lineage>
</organism>
<keyword evidence="3" id="KW-0378">Hydrolase</keyword>
<dbReference type="PANTHER" id="PTHR33794:SF1">
    <property type="entry name" value="BACILLOLYSIN"/>
    <property type="match status" value="1"/>
</dbReference>
<evidence type="ECO:0000256" key="3">
    <source>
        <dbReference type="ARBA" id="ARBA00022801"/>
    </source>
</evidence>
<dbReference type="EMBL" id="CP017834">
    <property type="protein sequence ID" value="APJ03723.1"/>
    <property type="molecule type" value="Genomic_DNA"/>
</dbReference>
<evidence type="ECO:0000313" key="9">
    <source>
        <dbReference type="EMBL" id="APJ03723.1"/>
    </source>
</evidence>
<dbReference type="Gene3D" id="3.10.170.10">
    <property type="match status" value="1"/>
</dbReference>
<feature type="compositionally biased region" description="Low complexity" evidence="6">
    <location>
        <begin position="282"/>
        <end position="292"/>
    </location>
</feature>
<feature type="signal peptide" evidence="7">
    <location>
        <begin position="1"/>
        <end position="25"/>
    </location>
</feature>
<dbReference type="Gene3D" id="3.10.450.490">
    <property type="match status" value="1"/>
</dbReference>